<feature type="region of interest" description="Disordered" evidence="1">
    <location>
        <begin position="1"/>
        <end position="83"/>
    </location>
</feature>
<accession>A0AAD8DKF2</accession>
<dbReference type="AlphaFoldDB" id="A0AAD8DKF2"/>
<evidence type="ECO:0000313" key="2">
    <source>
        <dbReference type="EMBL" id="KAJ8704499.1"/>
    </source>
</evidence>
<proteinExistence type="predicted"/>
<dbReference type="Proteomes" id="UP001231518">
    <property type="component" value="Chromosome 29"/>
</dbReference>
<evidence type="ECO:0000313" key="3">
    <source>
        <dbReference type="Proteomes" id="UP001231518"/>
    </source>
</evidence>
<feature type="compositionally biased region" description="Low complexity" evidence="1">
    <location>
        <begin position="1"/>
        <end position="14"/>
    </location>
</feature>
<protein>
    <submittedName>
        <fullName evidence="2">Uncharacterized protein</fullName>
    </submittedName>
</protein>
<comment type="caution">
    <text evidence="2">The sequence shown here is derived from an EMBL/GenBank/DDBJ whole genome shotgun (WGS) entry which is preliminary data.</text>
</comment>
<dbReference type="EMBL" id="JARGEI010000031">
    <property type="protein sequence ID" value="KAJ8704499.1"/>
    <property type="molecule type" value="Genomic_DNA"/>
</dbReference>
<organism evidence="2 3">
    <name type="scientific">Mythimna separata</name>
    <name type="common">Oriental armyworm</name>
    <name type="synonym">Pseudaletia separata</name>
    <dbReference type="NCBI Taxonomy" id="271217"/>
    <lineage>
        <taxon>Eukaryota</taxon>
        <taxon>Metazoa</taxon>
        <taxon>Ecdysozoa</taxon>
        <taxon>Arthropoda</taxon>
        <taxon>Hexapoda</taxon>
        <taxon>Insecta</taxon>
        <taxon>Pterygota</taxon>
        <taxon>Neoptera</taxon>
        <taxon>Endopterygota</taxon>
        <taxon>Lepidoptera</taxon>
        <taxon>Glossata</taxon>
        <taxon>Ditrysia</taxon>
        <taxon>Noctuoidea</taxon>
        <taxon>Noctuidae</taxon>
        <taxon>Noctuinae</taxon>
        <taxon>Hadenini</taxon>
        <taxon>Mythimna</taxon>
    </lineage>
</organism>
<evidence type="ECO:0000256" key="1">
    <source>
        <dbReference type="SAM" id="MobiDB-lite"/>
    </source>
</evidence>
<reference evidence="2" key="1">
    <citation type="submission" date="2023-03" db="EMBL/GenBank/DDBJ databases">
        <title>Chromosome-level genomes of two armyworms, Mythimna separata and Mythimna loreyi, provide insights into the biosynthesis and reception of sex pheromones.</title>
        <authorList>
            <person name="Zhao H."/>
        </authorList>
    </citation>
    <scope>NUCLEOTIDE SEQUENCE</scope>
    <source>
        <strain evidence="2">BeijingLab</strain>
        <tissue evidence="2">Pupa</tissue>
    </source>
</reference>
<keyword evidence="3" id="KW-1185">Reference proteome</keyword>
<name>A0AAD8DKF2_MYTSE</name>
<gene>
    <name evidence="2" type="ORF">PYW07_011687</name>
</gene>
<sequence>MPSRLQPPSSLALLLRRRHVPGTGTRGRCRRPPPQRHGGVPPKRGTPLPYAPTYPISTAGVESQPAPPQHEGPHHHIDGVPHGQGSYAVSLLTAYLCSVTFIAPEAWAQD</sequence>